<dbReference type="AlphaFoldDB" id="A0A1X7T9T1"/>
<dbReference type="Pfam" id="PF04577">
    <property type="entry name" value="Glyco_transf_61"/>
    <property type="match status" value="1"/>
</dbReference>
<dbReference type="InterPro" id="IPR007657">
    <property type="entry name" value="Glycosyltransferase_61"/>
</dbReference>
<comment type="catalytic activity">
    <reaction evidence="10">
        <text>L-threonyl-[protein] + UDP-N-acetyl-alpha-D-glucosamine = 3-O-(N-acetyl-beta-D-glucosaminyl)-L-threonyl-[protein] + UDP + H(+)</text>
        <dbReference type="Rhea" id="RHEA:48908"/>
        <dbReference type="Rhea" id="RHEA-COMP:11060"/>
        <dbReference type="Rhea" id="RHEA-COMP:12252"/>
        <dbReference type="ChEBI" id="CHEBI:15378"/>
        <dbReference type="ChEBI" id="CHEBI:30013"/>
        <dbReference type="ChEBI" id="CHEBI:57705"/>
        <dbReference type="ChEBI" id="CHEBI:58223"/>
        <dbReference type="ChEBI" id="CHEBI:90840"/>
        <dbReference type="EC" id="2.4.1.255"/>
    </reaction>
</comment>
<keyword evidence="6" id="KW-0325">Glycoprotein</keyword>
<dbReference type="eggNOG" id="KOG4698">
    <property type="taxonomic scope" value="Eukaryota"/>
</dbReference>
<dbReference type="InParanoid" id="A0A1X7T9T1"/>
<dbReference type="GO" id="GO:0097363">
    <property type="term" value="F:protein O-acetylglucosaminyltransferase activity"/>
    <property type="evidence" value="ECO:0007669"/>
    <property type="project" value="UniProtKB-EC"/>
</dbReference>
<keyword evidence="3" id="KW-0808">Transferase</keyword>
<comment type="catalytic activity">
    <reaction evidence="9">
        <text>L-seryl-[protein] + UDP-N-acetyl-alpha-D-glucosamine = 3-O-(N-acetyl-beta-D-glucosaminyl)-L-seryl-[protein] + UDP + H(+)</text>
        <dbReference type="Rhea" id="RHEA:48904"/>
        <dbReference type="Rhea" id="RHEA-COMP:9863"/>
        <dbReference type="Rhea" id="RHEA-COMP:12251"/>
        <dbReference type="ChEBI" id="CHEBI:15378"/>
        <dbReference type="ChEBI" id="CHEBI:29999"/>
        <dbReference type="ChEBI" id="CHEBI:57705"/>
        <dbReference type="ChEBI" id="CHEBI:58223"/>
        <dbReference type="ChEBI" id="CHEBI:90838"/>
        <dbReference type="EC" id="2.4.1.255"/>
    </reaction>
</comment>
<dbReference type="GO" id="GO:0005788">
    <property type="term" value="C:endoplasmic reticulum lumen"/>
    <property type="evidence" value="ECO:0007669"/>
    <property type="project" value="TreeGrafter"/>
</dbReference>
<evidence type="ECO:0000259" key="11">
    <source>
        <dbReference type="Pfam" id="PF04577"/>
    </source>
</evidence>
<dbReference type="EC" id="2.4.1.255" evidence="1"/>
<protein>
    <recommendedName>
        <fullName evidence="7">EGF domain-specific O-linked N-acetylglucosamine transferase</fullName>
        <ecNumber evidence="1">2.4.1.255</ecNumber>
    </recommendedName>
    <alternativeName>
        <fullName evidence="8">Extracellular O-linked N-acetylglucosamine transferase</fullName>
    </alternativeName>
</protein>
<evidence type="ECO:0000256" key="6">
    <source>
        <dbReference type="ARBA" id="ARBA00023180"/>
    </source>
</evidence>
<name>A0A1X7T9T1_AMPQE</name>
<evidence type="ECO:0000313" key="12">
    <source>
        <dbReference type="EnsemblMetazoa" id="Aqu2.1.11167_001"/>
    </source>
</evidence>
<dbReference type="OrthoDB" id="529273at2759"/>
<evidence type="ECO:0000256" key="8">
    <source>
        <dbReference type="ARBA" id="ARBA00042574"/>
    </source>
</evidence>
<dbReference type="InterPro" id="IPR049625">
    <property type="entry name" value="Glyco_transf_61_cat"/>
</dbReference>
<evidence type="ECO:0000256" key="5">
    <source>
        <dbReference type="ARBA" id="ARBA00022824"/>
    </source>
</evidence>
<keyword evidence="4" id="KW-0732">Signal</keyword>
<evidence type="ECO:0000256" key="2">
    <source>
        <dbReference type="ARBA" id="ARBA00022676"/>
    </source>
</evidence>
<organism evidence="12">
    <name type="scientific">Amphimedon queenslandica</name>
    <name type="common">Sponge</name>
    <dbReference type="NCBI Taxonomy" id="400682"/>
    <lineage>
        <taxon>Eukaryota</taxon>
        <taxon>Metazoa</taxon>
        <taxon>Porifera</taxon>
        <taxon>Demospongiae</taxon>
        <taxon>Heteroscleromorpha</taxon>
        <taxon>Haplosclerida</taxon>
        <taxon>Niphatidae</taxon>
        <taxon>Amphimedon</taxon>
    </lineage>
</organism>
<feature type="domain" description="Glycosyltransferase 61 catalytic" evidence="11">
    <location>
        <begin position="81"/>
        <end position="185"/>
    </location>
</feature>
<sequence length="274" mass="32305">MDLRIYCWSRLHQLILRYTPTTGLTGLDDEDDDDEDEKRWLNKTAGSPIFGFSLRQGLEPRYGYQWSPLVKMRSSKKSVPGCYRSGLMQAFSKHLIKRLNITQEIPEESIVRVTLLSRTTKHRRIVNEDELIKAMKTVGYFRLRVVDYKYRDFPFLEQIESSHNTDIFIGMHGSGLTHLLFLPDWGAIFEIYNTEDERCYKDLARLRGVEYLTWQDSTKVWKEREGLHPQMGTPHAKFTNYSFDLLEFMSLMMSLGDRVQQRKAAYFSQRIFTT</sequence>
<evidence type="ECO:0000256" key="1">
    <source>
        <dbReference type="ARBA" id="ARBA00011970"/>
    </source>
</evidence>
<accession>A0A1X7T9T1</accession>
<evidence type="ECO:0000256" key="10">
    <source>
        <dbReference type="ARBA" id="ARBA00049432"/>
    </source>
</evidence>
<evidence type="ECO:0000256" key="7">
    <source>
        <dbReference type="ARBA" id="ARBA00040944"/>
    </source>
</evidence>
<dbReference type="PANTHER" id="PTHR20961:SF148">
    <property type="entry name" value="EGF DOMAIN-SPECIFIC O-LINKED N-ACETYLGLUCOSAMINE TRANSFERASE"/>
    <property type="match status" value="1"/>
</dbReference>
<evidence type="ECO:0000256" key="9">
    <source>
        <dbReference type="ARBA" id="ARBA00048317"/>
    </source>
</evidence>
<dbReference type="STRING" id="400682.A0A1X7T9T1"/>
<reference evidence="12" key="1">
    <citation type="submission" date="2017-05" db="UniProtKB">
        <authorList>
            <consortium name="EnsemblMetazoa"/>
        </authorList>
    </citation>
    <scope>IDENTIFICATION</scope>
</reference>
<dbReference type="FunCoup" id="A0A1X7T9T1">
    <property type="interactions" value="177"/>
</dbReference>
<keyword evidence="2" id="KW-0328">Glycosyltransferase</keyword>
<proteinExistence type="predicted"/>
<dbReference type="PANTHER" id="PTHR20961">
    <property type="entry name" value="GLYCOSYLTRANSFERASE"/>
    <property type="match status" value="1"/>
</dbReference>
<evidence type="ECO:0000256" key="4">
    <source>
        <dbReference type="ARBA" id="ARBA00022729"/>
    </source>
</evidence>
<keyword evidence="5" id="KW-0256">Endoplasmic reticulum</keyword>
<dbReference type="EnsemblMetazoa" id="Aqu2.1.11167_001">
    <property type="protein sequence ID" value="Aqu2.1.11167_001"/>
    <property type="gene ID" value="Aqu2.1.11167"/>
</dbReference>
<evidence type="ECO:0000256" key="3">
    <source>
        <dbReference type="ARBA" id="ARBA00022679"/>
    </source>
</evidence>